<evidence type="ECO:0000313" key="1">
    <source>
        <dbReference type="EMBL" id="KAJ0174671.1"/>
    </source>
</evidence>
<accession>A0ACC1CSU5</accession>
<gene>
    <name evidence="1" type="ORF">K1T71_009779</name>
</gene>
<comment type="caution">
    <text evidence="1">The sequence shown here is derived from an EMBL/GenBank/DDBJ whole genome shotgun (WGS) entry which is preliminary data.</text>
</comment>
<dbReference type="Proteomes" id="UP000824533">
    <property type="component" value="Linkage Group LG17"/>
</dbReference>
<protein>
    <submittedName>
        <fullName evidence="1">Uncharacterized protein</fullName>
    </submittedName>
</protein>
<dbReference type="EMBL" id="CM034403">
    <property type="protein sequence ID" value="KAJ0174671.1"/>
    <property type="molecule type" value="Genomic_DNA"/>
</dbReference>
<sequence length="798" mass="90793">MELDSLPNDTRKAIEKITELLLQIIYPQIIQIRNELALLDTDGSEITKLRDIFTLCCNQVKKCFINLLDVLRLEYSQRICLQESRQCNLERLQWCMKRLSSITNYLSTQNRSDKDDSFDDSINVTIMYFVNWIDHMTLDVLPKLANVTQRMDYKENDELYETWKNDMLECVTELHISIDELLLSAMTLCKYSLPSDQHIVKARCQVVLRETKALLGELVQGDLSSTIKASVESLKLPIMPSNANVLIDVLKDVLYVLETNTNTALLALLIHCFSPGTSPVDVLKKHFSKGSKGICKCLEQIGSDDAEDCSFVKEFDLYNERLLQIGSFALSCSSEKNRGKLSLRSGLASLEALDPHLVPALMMSPDSHHSMLLINSWRQEVQEIRDNVFLIVDPPAFSERTKQMMHLKLLELLKSNTYNNSDVCTVINIGGVVYDFFSVYNKYEPDALSEQEKLAPLLVDLGKVQGECKIVSNLLSSDGDFIYDIKTPLKKTVSNDQLLKRLKLLYTIITRINTLLQPKDNEENLFFCEEEPAINNATHTVDNFNTYINSPRKVNMSKSGFVRTRNVRSSTRNFPLAKLTKHLHNKELSFSVQLDKLFNGSETNTSDIKDGTFCLNKHLERTRESSLLYKFSPIKKRSSLRRAVLDRHSKLNSQVLLEDDLDTISSEKESLLDDATSLQITDVLNEMNDITMTFSIKKPRQNYSQPFKSVLMDTKHNKKTNKTLISNIHNRNATTSKHIWNIPGNASTVEMALEETVASCSALNITQPSHVTTLERISDLDLVESKLNSLKSQLETSL</sequence>
<organism evidence="1 2">
    <name type="scientific">Dendrolimus kikuchii</name>
    <dbReference type="NCBI Taxonomy" id="765133"/>
    <lineage>
        <taxon>Eukaryota</taxon>
        <taxon>Metazoa</taxon>
        <taxon>Ecdysozoa</taxon>
        <taxon>Arthropoda</taxon>
        <taxon>Hexapoda</taxon>
        <taxon>Insecta</taxon>
        <taxon>Pterygota</taxon>
        <taxon>Neoptera</taxon>
        <taxon>Endopterygota</taxon>
        <taxon>Lepidoptera</taxon>
        <taxon>Glossata</taxon>
        <taxon>Ditrysia</taxon>
        <taxon>Bombycoidea</taxon>
        <taxon>Lasiocampidae</taxon>
        <taxon>Dendrolimus</taxon>
    </lineage>
</organism>
<proteinExistence type="predicted"/>
<keyword evidence="2" id="KW-1185">Reference proteome</keyword>
<evidence type="ECO:0000313" key="2">
    <source>
        <dbReference type="Proteomes" id="UP000824533"/>
    </source>
</evidence>
<name>A0ACC1CSU5_9NEOP</name>
<reference evidence="1 2" key="1">
    <citation type="journal article" date="2021" name="Front. Genet.">
        <title>Chromosome-Level Genome Assembly Reveals Significant Gene Expansion in the Toll and IMD Signaling Pathways of Dendrolimus kikuchii.</title>
        <authorList>
            <person name="Zhou J."/>
            <person name="Wu P."/>
            <person name="Xiong Z."/>
            <person name="Liu N."/>
            <person name="Zhao N."/>
            <person name="Ji M."/>
            <person name="Qiu Y."/>
            <person name="Yang B."/>
        </authorList>
    </citation>
    <scope>NUCLEOTIDE SEQUENCE [LARGE SCALE GENOMIC DNA]</scope>
    <source>
        <strain evidence="1">Ann1</strain>
    </source>
</reference>